<dbReference type="Proteomes" id="UP000007129">
    <property type="component" value="Unassembled WGS sequence"/>
</dbReference>
<proteinExistence type="predicted"/>
<dbReference type="EMBL" id="AHHD01000564">
    <property type="protein sequence ID" value="EKG09847.1"/>
    <property type="molecule type" value="Genomic_DNA"/>
</dbReference>
<accession>K2RAD8</accession>
<evidence type="ECO:0000313" key="2">
    <source>
        <dbReference type="Proteomes" id="UP000007129"/>
    </source>
</evidence>
<gene>
    <name evidence="1" type="ORF">MPH_13054</name>
</gene>
<organism evidence="1 2">
    <name type="scientific">Macrophomina phaseolina (strain MS6)</name>
    <name type="common">Charcoal rot fungus</name>
    <dbReference type="NCBI Taxonomy" id="1126212"/>
    <lineage>
        <taxon>Eukaryota</taxon>
        <taxon>Fungi</taxon>
        <taxon>Dikarya</taxon>
        <taxon>Ascomycota</taxon>
        <taxon>Pezizomycotina</taxon>
        <taxon>Dothideomycetes</taxon>
        <taxon>Dothideomycetes incertae sedis</taxon>
        <taxon>Botryosphaeriales</taxon>
        <taxon>Botryosphaeriaceae</taxon>
        <taxon>Macrophomina</taxon>
    </lineage>
</organism>
<evidence type="ECO:0000313" key="1">
    <source>
        <dbReference type="EMBL" id="EKG09847.1"/>
    </source>
</evidence>
<name>K2RAD8_MACPH</name>
<dbReference type="AlphaFoldDB" id="K2RAD8"/>
<sequence>MWPQEYIGADKLGRDVGFLKEGFEMMEARPATRDVFTRVEEGVERIAAENKRRTTDEKEICYSEVNDHMHPHNVRGALEAHDEKFHKAWKKKKECEKVYNPMPFSNLFPTHRIYNRAQAFPAITYSVATSYPDPHIDLRRPPMSTITTRNLAHDTIMKNHRRVSMLTIDTLAIA</sequence>
<dbReference type="VEuPathDB" id="FungiDB:MPH_13054"/>
<comment type="caution">
    <text evidence="1">The sequence shown here is derived from an EMBL/GenBank/DDBJ whole genome shotgun (WGS) entry which is preliminary data.</text>
</comment>
<reference evidence="1 2" key="1">
    <citation type="journal article" date="2012" name="BMC Genomics">
        <title>Tools to kill: Genome of one of the most destructive plant pathogenic fungi Macrophomina phaseolina.</title>
        <authorList>
            <person name="Islam M.S."/>
            <person name="Haque M.S."/>
            <person name="Islam M.M."/>
            <person name="Emdad E.M."/>
            <person name="Halim A."/>
            <person name="Hossen Q.M.M."/>
            <person name="Hossain M.Z."/>
            <person name="Ahmed B."/>
            <person name="Rahim S."/>
            <person name="Rahman M.S."/>
            <person name="Alam M.M."/>
            <person name="Hou S."/>
            <person name="Wan X."/>
            <person name="Saito J.A."/>
            <person name="Alam M."/>
        </authorList>
    </citation>
    <scope>NUCLEOTIDE SEQUENCE [LARGE SCALE GENOMIC DNA]</scope>
    <source>
        <strain evidence="1 2">MS6</strain>
    </source>
</reference>
<dbReference type="HOGENOM" id="CLU_1540359_0_0_1"/>
<protein>
    <submittedName>
        <fullName evidence="1">Uncharacterized protein</fullName>
    </submittedName>
</protein>
<dbReference type="InParanoid" id="K2RAD8"/>